<feature type="repeat" description="Solcar" evidence="10">
    <location>
        <begin position="87"/>
        <end position="169"/>
    </location>
</feature>
<keyword evidence="14" id="KW-1185">Reference proteome</keyword>
<dbReference type="OrthoDB" id="276989at2759"/>
<dbReference type="PROSITE" id="PS50920">
    <property type="entry name" value="SOLCAR"/>
    <property type="match status" value="3"/>
</dbReference>
<dbReference type="EMBL" id="CAJNOC010002089">
    <property type="protein sequence ID" value="CAF0911698.1"/>
    <property type="molecule type" value="Genomic_DNA"/>
</dbReference>
<evidence type="ECO:0000256" key="1">
    <source>
        <dbReference type="ARBA" id="ARBA00004448"/>
    </source>
</evidence>
<comment type="caution">
    <text evidence="13">The sequence shown here is derived from an EMBL/GenBank/DDBJ whole genome shotgun (WGS) entry which is preliminary data.</text>
</comment>
<dbReference type="InterPro" id="IPR018108">
    <property type="entry name" value="MCP_transmembrane"/>
</dbReference>
<dbReference type="Proteomes" id="UP000663879">
    <property type="component" value="Unassembled WGS sequence"/>
</dbReference>
<keyword evidence="8" id="KW-0496">Mitochondrion</keyword>
<protein>
    <recommendedName>
        <fullName evidence="15">S-adenosylmethionine mitochondrial carrier protein</fullName>
    </recommendedName>
</protein>
<proteinExistence type="inferred from homology"/>
<dbReference type="InterPro" id="IPR023395">
    <property type="entry name" value="MCP_dom_sf"/>
</dbReference>
<dbReference type="GO" id="GO:0005743">
    <property type="term" value="C:mitochondrial inner membrane"/>
    <property type="evidence" value="ECO:0007669"/>
    <property type="project" value="UniProtKB-SubCell"/>
</dbReference>
<evidence type="ECO:0000256" key="8">
    <source>
        <dbReference type="ARBA" id="ARBA00023128"/>
    </source>
</evidence>
<comment type="subcellular location">
    <subcellularLocation>
        <location evidence="1">Mitochondrion inner membrane</location>
        <topology evidence="1">Multi-pass membrane protein</topology>
    </subcellularLocation>
</comment>
<dbReference type="FunFam" id="1.50.40.10:FF:000018">
    <property type="entry name" value="S-adenosylmethionine mitochondrial carrier protein-like"/>
    <property type="match status" value="1"/>
</dbReference>
<dbReference type="AlphaFoldDB" id="A0A814AF13"/>
<comment type="similarity">
    <text evidence="2 11">Belongs to the mitochondrial carrier (TC 2.A.29) family.</text>
</comment>
<dbReference type="SUPFAM" id="SSF103506">
    <property type="entry name" value="Mitochondrial carrier"/>
    <property type="match status" value="1"/>
</dbReference>
<evidence type="ECO:0000256" key="10">
    <source>
        <dbReference type="PROSITE-ProRule" id="PRU00282"/>
    </source>
</evidence>
<gene>
    <name evidence="13" type="ORF">OXX778_LOCUS11938</name>
</gene>
<keyword evidence="7 12" id="KW-1133">Transmembrane helix</keyword>
<evidence type="ECO:0008006" key="15">
    <source>
        <dbReference type="Google" id="ProtNLM"/>
    </source>
</evidence>
<feature type="transmembrane region" description="Helical" evidence="12">
    <location>
        <begin position="6"/>
        <end position="27"/>
    </location>
</feature>
<evidence type="ECO:0000256" key="11">
    <source>
        <dbReference type="RuleBase" id="RU000488"/>
    </source>
</evidence>
<feature type="repeat" description="Solcar" evidence="10">
    <location>
        <begin position="4"/>
        <end position="77"/>
    </location>
</feature>
<evidence type="ECO:0000256" key="6">
    <source>
        <dbReference type="ARBA" id="ARBA00022792"/>
    </source>
</evidence>
<evidence type="ECO:0000256" key="12">
    <source>
        <dbReference type="SAM" id="Phobius"/>
    </source>
</evidence>
<keyword evidence="9 10" id="KW-0472">Membrane</keyword>
<name>A0A814AF13_9BILA</name>
<organism evidence="13 14">
    <name type="scientific">Brachionus calyciflorus</name>
    <dbReference type="NCBI Taxonomy" id="104777"/>
    <lineage>
        <taxon>Eukaryota</taxon>
        <taxon>Metazoa</taxon>
        <taxon>Spiralia</taxon>
        <taxon>Gnathifera</taxon>
        <taxon>Rotifera</taxon>
        <taxon>Eurotatoria</taxon>
        <taxon>Monogononta</taxon>
        <taxon>Pseudotrocha</taxon>
        <taxon>Ploima</taxon>
        <taxon>Brachionidae</taxon>
        <taxon>Brachionus</taxon>
    </lineage>
</organism>
<evidence type="ECO:0000313" key="14">
    <source>
        <dbReference type="Proteomes" id="UP000663879"/>
    </source>
</evidence>
<dbReference type="Gene3D" id="1.50.40.10">
    <property type="entry name" value="Mitochondrial carrier domain"/>
    <property type="match status" value="1"/>
</dbReference>
<reference evidence="13" key="1">
    <citation type="submission" date="2021-02" db="EMBL/GenBank/DDBJ databases">
        <authorList>
            <person name="Nowell W R."/>
        </authorList>
    </citation>
    <scope>NUCLEOTIDE SEQUENCE</scope>
    <source>
        <strain evidence="13">Ploen Becks lab</strain>
    </source>
</reference>
<accession>A0A814AF13</accession>
<evidence type="ECO:0000256" key="3">
    <source>
        <dbReference type="ARBA" id="ARBA00022448"/>
    </source>
</evidence>
<keyword evidence="4 10" id="KW-0812">Transmembrane</keyword>
<sequence length="273" mass="29842">MTDRNFLISLISGAAAGTGVDLILFPLDTVKTRIQSQKGFRASGGFRGIYNGLPSTLVGSAPTAALFFTVYDTTKSKLEPYVHKNITPTISQIIAANLGEISACLIRVPVDVIKQRTQAQQSLSTFQVFKNILKIDGIRGFYRSYLTTVLREIPFGSIQFPLWEYLKLQVSKKTKSGECQPFQSAICGAIAGGISAGITTPIDVAKTRITLSKDNTNHKGKILGTIKAIYAENGIRGVFAGIYPRVTMISFGGFIFFGMYEETKKITTKLFSR</sequence>
<evidence type="ECO:0000313" key="13">
    <source>
        <dbReference type="EMBL" id="CAF0911698.1"/>
    </source>
</evidence>
<dbReference type="PANTHER" id="PTHR45667">
    <property type="entry name" value="S-ADENOSYLMETHIONINE MITOCHONDRIAL CARRIER PROTEIN"/>
    <property type="match status" value="1"/>
</dbReference>
<feature type="repeat" description="Solcar" evidence="10">
    <location>
        <begin position="179"/>
        <end position="266"/>
    </location>
</feature>
<evidence type="ECO:0000256" key="2">
    <source>
        <dbReference type="ARBA" id="ARBA00006375"/>
    </source>
</evidence>
<keyword evidence="6" id="KW-0999">Mitochondrion inner membrane</keyword>
<keyword evidence="5" id="KW-0677">Repeat</keyword>
<evidence type="ECO:0000256" key="7">
    <source>
        <dbReference type="ARBA" id="ARBA00022989"/>
    </source>
</evidence>
<evidence type="ECO:0000256" key="4">
    <source>
        <dbReference type="ARBA" id="ARBA00022692"/>
    </source>
</evidence>
<keyword evidence="3 11" id="KW-0813">Transport</keyword>
<dbReference type="Pfam" id="PF00153">
    <property type="entry name" value="Mito_carr"/>
    <property type="match status" value="3"/>
</dbReference>
<evidence type="ECO:0000256" key="5">
    <source>
        <dbReference type="ARBA" id="ARBA00022737"/>
    </source>
</evidence>
<feature type="transmembrane region" description="Helical" evidence="12">
    <location>
        <begin position="48"/>
        <end position="71"/>
    </location>
</feature>
<evidence type="ECO:0000256" key="9">
    <source>
        <dbReference type="ARBA" id="ARBA00023136"/>
    </source>
</evidence>